<dbReference type="EMBL" id="PEZW01000020">
    <property type="protein sequence ID" value="PIS07509.1"/>
    <property type="molecule type" value="Genomic_DNA"/>
</dbReference>
<dbReference type="AlphaFoldDB" id="A0A2H0W5Z8"/>
<accession>A0A2H0W5Z8</accession>
<gene>
    <name evidence="1" type="ORF">COT78_03170</name>
</gene>
<dbReference type="Proteomes" id="UP000231382">
    <property type="component" value="Unassembled WGS sequence"/>
</dbReference>
<protein>
    <submittedName>
        <fullName evidence="1">Uncharacterized protein</fullName>
    </submittedName>
</protein>
<evidence type="ECO:0000313" key="2">
    <source>
        <dbReference type="Proteomes" id="UP000231382"/>
    </source>
</evidence>
<sequence>MTRHVVEGLHLSRLNWGGGTLGFETLSDEALDQIPLQGDNVVDHRANNGRGHDIINLSRVDQIVLIEPGQRPRLGKIKP</sequence>
<evidence type="ECO:0000313" key="1">
    <source>
        <dbReference type="EMBL" id="PIS07509.1"/>
    </source>
</evidence>
<reference evidence="2" key="1">
    <citation type="submission" date="2017-09" db="EMBL/GenBank/DDBJ databases">
        <title>Depth-based differentiation of microbial function through sediment-hosted aquifers and enrichment of novel symbionts in the deep terrestrial subsurface.</title>
        <authorList>
            <person name="Probst A.J."/>
            <person name="Ladd B."/>
            <person name="Jarett J.K."/>
            <person name="Geller-Mcgrath D.E."/>
            <person name="Sieber C.M.K."/>
            <person name="Emerson J.B."/>
            <person name="Anantharaman K."/>
            <person name="Thomas B.C."/>
            <person name="Malmstrom R."/>
            <person name="Stieglmeier M."/>
            <person name="Klingl A."/>
            <person name="Woyke T."/>
            <person name="Ryan C.M."/>
            <person name="Banfield J.F."/>
        </authorList>
    </citation>
    <scope>NUCLEOTIDE SEQUENCE [LARGE SCALE GENOMIC DNA]</scope>
</reference>
<proteinExistence type="predicted"/>
<comment type="caution">
    <text evidence="1">The sequence shown here is derived from an EMBL/GenBank/DDBJ whole genome shotgun (WGS) entry which is preliminary data.</text>
</comment>
<name>A0A2H0W5Z8_9BACT</name>
<organism evidence="1 2">
    <name type="scientific">Candidatus Berkelbacteria bacterium CG10_big_fil_rev_8_21_14_0_10_43_13</name>
    <dbReference type="NCBI Taxonomy" id="1974514"/>
    <lineage>
        <taxon>Bacteria</taxon>
        <taxon>Candidatus Berkelbacteria</taxon>
    </lineage>
</organism>